<comment type="caution">
    <text evidence="3">The sequence shown here is derived from an EMBL/GenBank/DDBJ whole genome shotgun (WGS) entry which is preliminary data.</text>
</comment>
<dbReference type="RefSeq" id="WP_210027384.1">
    <property type="nucleotide sequence ID" value="NZ_JAGINU010000001.1"/>
</dbReference>
<evidence type="ECO:0000259" key="2">
    <source>
        <dbReference type="PROSITE" id="PS51819"/>
    </source>
</evidence>
<keyword evidence="4" id="KW-1185">Reference proteome</keyword>
<protein>
    <submittedName>
        <fullName evidence="3">Catechol 2,3-dioxygenase-like lactoylglutathione lyase family enzyme</fullName>
    </submittedName>
</protein>
<dbReference type="InterPro" id="IPR051785">
    <property type="entry name" value="MMCE/EMCE_epimerase"/>
</dbReference>
<dbReference type="Pfam" id="PF00903">
    <property type="entry name" value="Glyoxalase"/>
    <property type="match status" value="1"/>
</dbReference>
<dbReference type="InterPro" id="IPR037523">
    <property type="entry name" value="VOC_core"/>
</dbReference>
<name>A0ABS4VTK0_9PSEU</name>
<organism evidence="3 4">
    <name type="scientific">Pseudonocardia parietis</name>
    <dbReference type="NCBI Taxonomy" id="570936"/>
    <lineage>
        <taxon>Bacteria</taxon>
        <taxon>Bacillati</taxon>
        <taxon>Actinomycetota</taxon>
        <taxon>Actinomycetes</taxon>
        <taxon>Pseudonocardiales</taxon>
        <taxon>Pseudonocardiaceae</taxon>
        <taxon>Pseudonocardia</taxon>
    </lineage>
</organism>
<dbReference type="Gene3D" id="3.10.180.10">
    <property type="entry name" value="2,3-Dihydroxybiphenyl 1,2-Dioxygenase, domain 1"/>
    <property type="match status" value="1"/>
</dbReference>
<reference evidence="3 4" key="1">
    <citation type="submission" date="2021-03" db="EMBL/GenBank/DDBJ databases">
        <title>Sequencing the genomes of 1000 actinobacteria strains.</title>
        <authorList>
            <person name="Klenk H.-P."/>
        </authorList>
    </citation>
    <scope>NUCLEOTIDE SEQUENCE [LARGE SCALE GENOMIC DNA]</scope>
    <source>
        <strain evidence="3 4">DSM 45256</strain>
    </source>
</reference>
<dbReference type="InterPro" id="IPR004360">
    <property type="entry name" value="Glyas_Fos-R_dOase_dom"/>
</dbReference>
<evidence type="ECO:0000256" key="1">
    <source>
        <dbReference type="ARBA" id="ARBA00022723"/>
    </source>
</evidence>
<dbReference type="PANTHER" id="PTHR43048:SF6">
    <property type="entry name" value="BLR8189 PROTEIN"/>
    <property type="match status" value="1"/>
</dbReference>
<dbReference type="InterPro" id="IPR029068">
    <property type="entry name" value="Glyas_Bleomycin-R_OHBP_Dase"/>
</dbReference>
<dbReference type="SUPFAM" id="SSF54593">
    <property type="entry name" value="Glyoxalase/Bleomycin resistance protein/Dihydroxybiphenyl dioxygenase"/>
    <property type="match status" value="1"/>
</dbReference>
<accession>A0ABS4VTK0</accession>
<sequence length="147" mass="15636">MSLHHVGLRVADLDRATAFYSVLGATPLRLPIDLAGKGAALAMAAGPEVRYRIGLLGFPDGSGVELFEFGDDPPRWVEPARPEARLPHVGIQVDDVDAALDRAEAAGGSRLWQRPGRWGAVRVIYLHDPDGNVVELLDGPLNAIAAG</sequence>
<feature type="domain" description="VOC" evidence="2">
    <location>
        <begin position="2"/>
        <end position="139"/>
    </location>
</feature>
<proteinExistence type="predicted"/>
<evidence type="ECO:0000313" key="3">
    <source>
        <dbReference type="EMBL" id="MBP2367265.1"/>
    </source>
</evidence>
<evidence type="ECO:0000313" key="4">
    <source>
        <dbReference type="Proteomes" id="UP001519295"/>
    </source>
</evidence>
<dbReference type="Proteomes" id="UP001519295">
    <property type="component" value="Unassembled WGS sequence"/>
</dbReference>
<gene>
    <name evidence="3" type="ORF">JOF36_002961</name>
</gene>
<dbReference type="PROSITE" id="PS51819">
    <property type="entry name" value="VOC"/>
    <property type="match status" value="1"/>
</dbReference>
<dbReference type="EMBL" id="JAGINU010000001">
    <property type="protein sequence ID" value="MBP2367265.1"/>
    <property type="molecule type" value="Genomic_DNA"/>
</dbReference>
<dbReference type="PANTHER" id="PTHR43048">
    <property type="entry name" value="METHYLMALONYL-COA EPIMERASE"/>
    <property type="match status" value="1"/>
</dbReference>
<keyword evidence="1" id="KW-0479">Metal-binding</keyword>